<accession>A0A085ZCC2</accession>
<gene>
    <name evidence="1" type="ORF">IX38_14205</name>
</gene>
<dbReference type="OrthoDB" id="9759749at2"/>
<dbReference type="Proteomes" id="UP000028703">
    <property type="component" value="Unassembled WGS sequence"/>
</dbReference>
<sequence>MFKKVSTVFILGFYTVFCSAQQVRPSKSSEIYRELKTLKQLPKVLYLAAHPDDENTGLLSWLINDQNVETGYLSLTRGDGGQNLLGTEQGAALGLIRTHELLEARKLDGAQQFFTRAIDFGFSKNTTDTFKQWDADSITADVVWVIRKFRPDIIICRFPPTAAAGHGQHAASAVVAEKAFKLAGDKNAFPDQLKYVNVWQPKRVLWNTFRFGAVNTTAENQLKVTVGQYDAQLGMGYGELAGLSRSLHKSQGAGTQSVAGIRTEYFSHVLGEPAKSTLFDGVAKTWTKEGNPDIDQSLDKIISSFNFNQPDLSLPALLVLRKNVMALKDSDLKKDKITALDNIILSCAGFMGEIVTNQAEAVAGDNYNFRLNLISRAENPVVLENVKWLTQSESFNRKLSNDSLITIQHDIQIPADAALTEPYWLAKSPTNSATFSVPNDTLIGLPEAESPLNVLLSLKIGSEKFQVKLPLSFKKLDPVHGDVVEALRIVPALELKFTQPLYLVKENEDLHLSLNVKVNSGKKFTNSKINLMYNGEQLGSTDVNSITGKDFTIDYVIPKTKLASINSSRLQLDANYVADGVTYNKNKVLIQYPHLPSLQYFAPASVIVMKGDIQAKVKKVGYIQGAGDFIPEFLRIAGIQVDVLKDEDFYGNLDESGGSGSQNKLLQYDAIVFGIRANNTEKKLGRWMPFLWSYVKAGGNLVMQYNTNQDTTVNQLGMYNFSIANKRVTEENAEVTFLNPNHKLLNFPNKITTDDFKDWVQERGAYFPDQWDAAYEPLFEMHDTGEEPLQGSTLYAKYGKGNFIYTPLSFFRQLPAGNVGAARLFLNFLSAQKN</sequence>
<dbReference type="InterPro" id="IPR024078">
    <property type="entry name" value="LmbE-like_dom_sf"/>
</dbReference>
<evidence type="ECO:0008006" key="3">
    <source>
        <dbReference type="Google" id="ProtNLM"/>
    </source>
</evidence>
<dbReference type="RefSeq" id="WP_034705846.1">
    <property type="nucleotide sequence ID" value="NZ_JPRO01000013.1"/>
</dbReference>
<dbReference type="PANTHER" id="PTHR12993:SF11">
    <property type="entry name" value="N-ACETYLGLUCOSAMINYL-PHOSPHATIDYLINOSITOL DE-N-ACETYLASE"/>
    <property type="match status" value="1"/>
</dbReference>
<protein>
    <recommendedName>
        <fullName evidence="3">N-acetylglucosaminylphosphatidylinositol deacetylase</fullName>
    </recommendedName>
</protein>
<dbReference type="Pfam" id="PF02585">
    <property type="entry name" value="PIG-L"/>
    <property type="match status" value="1"/>
</dbReference>
<dbReference type="SUPFAM" id="SSF102588">
    <property type="entry name" value="LmbE-like"/>
    <property type="match status" value="1"/>
</dbReference>
<dbReference type="PANTHER" id="PTHR12993">
    <property type="entry name" value="N-ACETYLGLUCOSAMINYL-PHOSPHATIDYLINOSITOL DE-N-ACETYLASE-RELATED"/>
    <property type="match status" value="1"/>
</dbReference>
<name>A0A085ZCC2_9FLAO</name>
<dbReference type="eggNOG" id="COG2120">
    <property type="taxonomic scope" value="Bacteria"/>
</dbReference>
<keyword evidence="2" id="KW-1185">Reference proteome</keyword>
<dbReference type="EMBL" id="JPRO01000013">
    <property type="protein sequence ID" value="KFF02086.1"/>
    <property type="molecule type" value="Genomic_DNA"/>
</dbReference>
<dbReference type="Gene3D" id="3.40.50.10320">
    <property type="entry name" value="LmbE-like"/>
    <property type="match status" value="1"/>
</dbReference>
<dbReference type="STRING" id="421531.IX38_14205"/>
<dbReference type="InterPro" id="IPR003737">
    <property type="entry name" value="GlcNAc_PI_deacetylase-related"/>
</dbReference>
<dbReference type="AlphaFoldDB" id="A0A085ZCC2"/>
<evidence type="ECO:0000313" key="2">
    <source>
        <dbReference type="Proteomes" id="UP000028703"/>
    </source>
</evidence>
<comment type="caution">
    <text evidence="1">The sequence shown here is derived from an EMBL/GenBank/DDBJ whole genome shotgun (WGS) entry which is preliminary data.</text>
</comment>
<dbReference type="InterPro" id="IPR029062">
    <property type="entry name" value="Class_I_gatase-like"/>
</dbReference>
<proteinExistence type="predicted"/>
<dbReference type="GO" id="GO:0016811">
    <property type="term" value="F:hydrolase activity, acting on carbon-nitrogen (but not peptide) bonds, in linear amides"/>
    <property type="evidence" value="ECO:0007669"/>
    <property type="project" value="TreeGrafter"/>
</dbReference>
<organism evidence="1 2">
    <name type="scientific">Chryseobacterium luteum</name>
    <dbReference type="NCBI Taxonomy" id="421531"/>
    <lineage>
        <taxon>Bacteria</taxon>
        <taxon>Pseudomonadati</taxon>
        <taxon>Bacteroidota</taxon>
        <taxon>Flavobacteriia</taxon>
        <taxon>Flavobacteriales</taxon>
        <taxon>Weeksellaceae</taxon>
        <taxon>Chryseobacterium group</taxon>
        <taxon>Chryseobacterium</taxon>
    </lineage>
</organism>
<reference evidence="1 2" key="1">
    <citation type="submission" date="2014-07" db="EMBL/GenBank/DDBJ databases">
        <title>Genome of Chryseobacterium luteum DSM 18605.</title>
        <authorList>
            <person name="Stropko S.J."/>
            <person name="Pipes S.E."/>
            <person name="Newman J.D."/>
        </authorList>
    </citation>
    <scope>NUCLEOTIDE SEQUENCE [LARGE SCALE GENOMIC DNA]</scope>
    <source>
        <strain evidence="1 2">DSM 18605</strain>
    </source>
</reference>
<dbReference type="SUPFAM" id="SSF52317">
    <property type="entry name" value="Class I glutamine amidotransferase-like"/>
    <property type="match status" value="1"/>
</dbReference>
<evidence type="ECO:0000313" key="1">
    <source>
        <dbReference type="EMBL" id="KFF02086.1"/>
    </source>
</evidence>